<sequence>MFSMNKLNYLFYPFLLLLISLIIFVKDISDQKNGVYDNLHDQIKYKIIYNNQNTLNEKISAVYSLKNRNSKGKNKLISKLSGKNIRKIKNIPMDKPSNPDGAAEYFLDQRRNTETGELNFESYIKYKDFFKDRESLDDILLPVNSREAQRSSLRTDDPCKAKGVGYQMELVINDLSGGKKTGNGNFSSIVVHPTDESIVYVTISSWADYHVWKSADCGTTWNYLDGTRVMELGDNEWTTPIGGIPDIPVNHLFIDPLDTNRLFIATDLGVMYSANGGGSWTSINTNGMANVITERLDYNAGSRTLYAFTYGRGVFAIKLP</sequence>
<dbReference type="Gene3D" id="2.130.10.10">
    <property type="entry name" value="YVTN repeat-like/Quinoprotein amine dehydrogenase"/>
    <property type="match status" value="1"/>
</dbReference>
<feature type="transmembrane region" description="Helical" evidence="1">
    <location>
        <begin position="7"/>
        <end position="25"/>
    </location>
</feature>
<evidence type="ECO:0000256" key="1">
    <source>
        <dbReference type="SAM" id="Phobius"/>
    </source>
</evidence>
<gene>
    <name evidence="2" type="ORF">METZ01_LOCUS103310</name>
</gene>
<accession>A0A381WD43</accession>
<protein>
    <recommendedName>
        <fullName evidence="3">Sortilin N-terminal domain-containing protein</fullName>
    </recommendedName>
</protein>
<name>A0A381WD43_9ZZZZ</name>
<keyword evidence="1" id="KW-1133">Transmembrane helix</keyword>
<dbReference type="EMBL" id="UINC01011429">
    <property type="protein sequence ID" value="SVA50456.1"/>
    <property type="molecule type" value="Genomic_DNA"/>
</dbReference>
<evidence type="ECO:0000313" key="2">
    <source>
        <dbReference type="EMBL" id="SVA50456.1"/>
    </source>
</evidence>
<evidence type="ECO:0008006" key="3">
    <source>
        <dbReference type="Google" id="ProtNLM"/>
    </source>
</evidence>
<organism evidence="2">
    <name type="scientific">marine metagenome</name>
    <dbReference type="NCBI Taxonomy" id="408172"/>
    <lineage>
        <taxon>unclassified sequences</taxon>
        <taxon>metagenomes</taxon>
        <taxon>ecological metagenomes</taxon>
    </lineage>
</organism>
<keyword evidence="1" id="KW-0472">Membrane</keyword>
<dbReference type="InterPro" id="IPR015943">
    <property type="entry name" value="WD40/YVTN_repeat-like_dom_sf"/>
</dbReference>
<dbReference type="SUPFAM" id="SSF110296">
    <property type="entry name" value="Oligoxyloglucan reducing end-specific cellobiohydrolase"/>
    <property type="match status" value="1"/>
</dbReference>
<proteinExistence type="predicted"/>
<dbReference type="AlphaFoldDB" id="A0A381WD43"/>
<keyword evidence="1" id="KW-0812">Transmembrane</keyword>
<reference evidence="2" key="1">
    <citation type="submission" date="2018-05" db="EMBL/GenBank/DDBJ databases">
        <authorList>
            <person name="Lanie J.A."/>
            <person name="Ng W.-L."/>
            <person name="Kazmierczak K.M."/>
            <person name="Andrzejewski T.M."/>
            <person name="Davidsen T.M."/>
            <person name="Wayne K.J."/>
            <person name="Tettelin H."/>
            <person name="Glass J.I."/>
            <person name="Rusch D."/>
            <person name="Podicherti R."/>
            <person name="Tsui H.-C.T."/>
            <person name="Winkler M.E."/>
        </authorList>
    </citation>
    <scope>NUCLEOTIDE SEQUENCE</scope>
</reference>